<accession>A0A9W8I6T8</accession>
<dbReference type="Pfam" id="PF12349">
    <property type="entry name" value="Sterol-sensing"/>
    <property type="match status" value="1"/>
</dbReference>
<keyword evidence="2" id="KW-1133">Transmembrane helix</keyword>
<dbReference type="GO" id="GO:0016020">
    <property type="term" value="C:membrane"/>
    <property type="evidence" value="ECO:0007669"/>
    <property type="project" value="TreeGrafter"/>
</dbReference>
<dbReference type="PANTHER" id="PTHR10796:SF92">
    <property type="entry name" value="PATCHED-RELATED, ISOFORM A"/>
    <property type="match status" value="1"/>
</dbReference>
<evidence type="ECO:0000256" key="2">
    <source>
        <dbReference type="SAM" id="Phobius"/>
    </source>
</evidence>
<feature type="non-terminal residue" evidence="4">
    <location>
        <position position="385"/>
    </location>
</feature>
<dbReference type="PANTHER" id="PTHR10796">
    <property type="entry name" value="PATCHED-RELATED"/>
    <property type="match status" value="1"/>
</dbReference>
<comment type="similarity">
    <text evidence="1">Belongs to the patched family.</text>
</comment>
<evidence type="ECO:0000313" key="5">
    <source>
        <dbReference type="Proteomes" id="UP001139887"/>
    </source>
</evidence>
<sequence length="385" mass="42255">CLGLSPIRKDIGELVAAGKSTQEMFVPDLTFLRGTTDVPSTVLVFALSTNTAEQTRRADQWVHGARKLAAERLQKLSATRHGDRHTARPVLLRLADRVYRLLREATVGEVLLVFMSYAITISTFINTFVTMRRYGSQITLALSVIFSGFCAFVFAIMSVHVLGYPINAVLLTEALPFLIICVGFDKSLTLTRSVLLAAYSDRQRSNSSAEKRSQDARSNTPAQIQAQIGRGVDKCAMQLIKDYLFEISILAIGVCSGVPQLHEVCLISSFILLFEGVFMFTLYAAILTLKLDLIRVRSEQKLASSSRADDDDDVAKDASPALYKKIALKALTDDQARSENKTIRQLKTLVLGGFILVSCIESSGYMSGAFSLKSLFSNTRDSAAA</sequence>
<keyword evidence="5" id="KW-1185">Reference proteome</keyword>
<protein>
    <submittedName>
        <fullName evidence="4">3-hydroxy-3-methylglutaryl-coenzyme A (HMG-CoA) reductase isozyme</fullName>
        <ecNumber evidence="4">1.1.1.34</ecNumber>
    </submittedName>
</protein>
<reference evidence="4" key="1">
    <citation type="submission" date="2022-07" db="EMBL/GenBank/DDBJ databases">
        <title>Phylogenomic reconstructions and comparative analyses of Kickxellomycotina fungi.</title>
        <authorList>
            <person name="Reynolds N.K."/>
            <person name="Stajich J.E."/>
            <person name="Barry K."/>
            <person name="Grigoriev I.V."/>
            <person name="Crous P."/>
            <person name="Smith M.E."/>
        </authorList>
    </citation>
    <scope>NUCLEOTIDE SEQUENCE</scope>
    <source>
        <strain evidence="4">NRRL 1566</strain>
    </source>
</reference>
<feature type="transmembrane region" description="Helical" evidence="2">
    <location>
        <begin position="243"/>
        <end position="261"/>
    </location>
</feature>
<feature type="transmembrane region" description="Helical" evidence="2">
    <location>
        <begin position="138"/>
        <end position="158"/>
    </location>
</feature>
<dbReference type="InterPro" id="IPR000731">
    <property type="entry name" value="SSD"/>
</dbReference>
<dbReference type="OrthoDB" id="310654at2759"/>
<keyword evidence="2" id="KW-0812">Transmembrane</keyword>
<evidence type="ECO:0000256" key="1">
    <source>
        <dbReference type="ARBA" id="ARBA00005585"/>
    </source>
</evidence>
<organism evidence="4 5">
    <name type="scientific">Coemansia brasiliensis</name>
    <dbReference type="NCBI Taxonomy" id="2650707"/>
    <lineage>
        <taxon>Eukaryota</taxon>
        <taxon>Fungi</taxon>
        <taxon>Fungi incertae sedis</taxon>
        <taxon>Zoopagomycota</taxon>
        <taxon>Kickxellomycotina</taxon>
        <taxon>Kickxellomycetes</taxon>
        <taxon>Kickxellales</taxon>
        <taxon>Kickxellaceae</taxon>
        <taxon>Coemansia</taxon>
    </lineage>
</organism>
<feature type="domain" description="SSD" evidence="3">
    <location>
        <begin position="109"/>
        <end position="289"/>
    </location>
</feature>
<dbReference type="AlphaFoldDB" id="A0A9W8I6T8"/>
<dbReference type="InterPro" id="IPR051697">
    <property type="entry name" value="Patched_domain-protein"/>
</dbReference>
<dbReference type="Proteomes" id="UP001139887">
    <property type="component" value="Unassembled WGS sequence"/>
</dbReference>
<dbReference type="InterPro" id="IPR053958">
    <property type="entry name" value="HMGCR/SNAP/NPC1-like_SSD"/>
</dbReference>
<feature type="non-terminal residue" evidence="4">
    <location>
        <position position="1"/>
    </location>
</feature>
<keyword evidence="4" id="KW-0560">Oxidoreductase</keyword>
<feature type="transmembrane region" description="Helical" evidence="2">
    <location>
        <begin position="110"/>
        <end position="131"/>
    </location>
</feature>
<dbReference type="EMBL" id="JANBUW010001773">
    <property type="protein sequence ID" value="KAJ2842436.1"/>
    <property type="molecule type" value="Genomic_DNA"/>
</dbReference>
<dbReference type="EC" id="1.1.1.34" evidence="4"/>
<proteinExistence type="inferred from homology"/>
<keyword evidence="2" id="KW-0472">Membrane</keyword>
<comment type="caution">
    <text evidence="4">The sequence shown here is derived from an EMBL/GenBank/DDBJ whole genome shotgun (WGS) entry which is preliminary data.</text>
</comment>
<gene>
    <name evidence="4" type="primary">HMG1_2</name>
    <name evidence="4" type="ORF">IWW36_005908</name>
</gene>
<dbReference type="GO" id="GO:0004420">
    <property type="term" value="F:hydroxymethylglutaryl-CoA reductase (NADPH) activity"/>
    <property type="evidence" value="ECO:0007669"/>
    <property type="project" value="UniProtKB-EC"/>
</dbReference>
<feature type="transmembrane region" description="Helical" evidence="2">
    <location>
        <begin position="267"/>
        <end position="289"/>
    </location>
</feature>
<name>A0A9W8I6T8_9FUNG</name>
<evidence type="ECO:0000313" key="4">
    <source>
        <dbReference type="EMBL" id="KAJ2842436.1"/>
    </source>
</evidence>
<evidence type="ECO:0000259" key="3">
    <source>
        <dbReference type="PROSITE" id="PS50156"/>
    </source>
</evidence>
<feature type="transmembrane region" description="Helical" evidence="2">
    <location>
        <begin position="349"/>
        <end position="372"/>
    </location>
</feature>
<dbReference type="PROSITE" id="PS50156">
    <property type="entry name" value="SSD"/>
    <property type="match status" value="1"/>
</dbReference>